<evidence type="ECO:0000259" key="2">
    <source>
        <dbReference type="Pfam" id="PF00168"/>
    </source>
</evidence>
<dbReference type="Proteomes" id="UP000316079">
    <property type="component" value="Unassembled WGS sequence"/>
</dbReference>
<dbReference type="InterPro" id="IPR000008">
    <property type="entry name" value="C2_dom"/>
</dbReference>
<gene>
    <name evidence="3" type="ORF">DNTS_018400</name>
</gene>
<reference evidence="3 4" key="1">
    <citation type="journal article" date="2019" name="Sci. Data">
        <title>Hybrid genome assembly and annotation of Danionella translucida.</title>
        <authorList>
            <person name="Kadobianskyi M."/>
            <person name="Schulze L."/>
            <person name="Schuelke M."/>
            <person name="Judkewitz B."/>
        </authorList>
    </citation>
    <scope>NUCLEOTIDE SEQUENCE [LARGE SCALE GENOMIC DNA]</scope>
    <source>
        <strain evidence="3 4">Bolton</strain>
    </source>
</reference>
<dbReference type="Gene3D" id="2.60.40.150">
    <property type="entry name" value="C2 domain"/>
    <property type="match status" value="1"/>
</dbReference>
<dbReference type="Pfam" id="PF00168">
    <property type="entry name" value="C2"/>
    <property type="match status" value="1"/>
</dbReference>
<feature type="compositionally biased region" description="Polar residues" evidence="1">
    <location>
        <begin position="174"/>
        <end position="183"/>
    </location>
</feature>
<dbReference type="GO" id="GO:1904071">
    <property type="term" value="P:presynaptic active zone assembly"/>
    <property type="evidence" value="ECO:0007669"/>
    <property type="project" value="TreeGrafter"/>
</dbReference>
<feature type="region of interest" description="Disordered" evidence="1">
    <location>
        <begin position="145"/>
        <end position="273"/>
    </location>
</feature>
<dbReference type="GO" id="GO:0098978">
    <property type="term" value="C:glutamatergic synapse"/>
    <property type="evidence" value="ECO:0007669"/>
    <property type="project" value="TreeGrafter"/>
</dbReference>
<comment type="caution">
    <text evidence="3">The sequence shown here is derived from an EMBL/GenBank/DDBJ whole genome shotgun (WGS) entry which is preliminary data.</text>
</comment>
<feature type="compositionally biased region" description="Low complexity" evidence="1">
    <location>
        <begin position="219"/>
        <end position="230"/>
    </location>
</feature>
<proteinExistence type="predicted"/>
<dbReference type="EMBL" id="SRMA01025446">
    <property type="protein sequence ID" value="TRY94379.1"/>
    <property type="molecule type" value="Genomic_DNA"/>
</dbReference>
<protein>
    <recommendedName>
        <fullName evidence="2">C2 domain-containing protein</fullName>
    </recommendedName>
</protein>
<dbReference type="AlphaFoldDB" id="A0A553QWN2"/>
<feature type="domain" description="C2" evidence="2">
    <location>
        <begin position="96"/>
        <end position="144"/>
    </location>
</feature>
<keyword evidence="4" id="KW-1185">Reference proteome</keyword>
<organism evidence="3 4">
    <name type="scientific">Danionella cerebrum</name>
    <dbReference type="NCBI Taxonomy" id="2873325"/>
    <lineage>
        <taxon>Eukaryota</taxon>
        <taxon>Metazoa</taxon>
        <taxon>Chordata</taxon>
        <taxon>Craniata</taxon>
        <taxon>Vertebrata</taxon>
        <taxon>Euteleostomi</taxon>
        <taxon>Actinopterygii</taxon>
        <taxon>Neopterygii</taxon>
        <taxon>Teleostei</taxon>
        <taxon>Ostariophysi</taxon>
        <taxon>Cypriniformes</taxon>
        <taxon>Danionidae</taxon>
        <taxon>Danioninae</taxon>
        <taxon>Danionella</taxon>
    </lineage>
</organism>
<evidence type="ECO:0000256" key="1">
    <source>
        <dbReference type="SAM" id="MobiDB-lite"/>
    </source>
</evidence>
<dbReference type="SUPFAM" id="SSF49562">
    <property type="entry name" value="C2 domain (Calcium/lipid-binding domain, CaLB)"/>
    <property type="match status" value="1"/>
</dbReference>
<dbReference type="GO" id="GO:0035418">
    <property type="term" value="P:protein localization to synapse"/>
    <property type="evidence" value="ECO:0007669"/>
    <property type="project" value="TreeGrafter"/>
</dbReference>
<dbReference type="PANTHER" id="PTHR14113">
    <property type="entry name" value="PICCOLO/BASSOON"/>
    <property type="match status" value="1"/>
</dbReference>
<dbReference type="PANTHER" id="PTHR14113:SF11">
    <property type="entry name" value="PROTEIN PICCOLO ISOFORM X1"/>
    <property type="match status" value="1"/>
</dbReference>
<name>A0A553QWN2_9TELE</name>
<sequence length="273" mass="29936">MFFKREIFLHETITATLIPSLKFTCCQVEVRSWLCRMPGLDLEFPCFDLGLDLALPCIDMGLGFVLPCLDLGINSDFPCIDLGLNLALPWLDLGFPCIDLLRKKTLEVSVWDYDKSSANDFLGEVLIDLSNTAQLDNLPRWLPLKEQSEGDHHRRSHSGQGRQHSPKPPGGHGSQHSPKTSGHSNEDSPKSSVIKSRSHGIFPDPAKDTQVPSIEKSHSSPSSSKPSLSEGQARPHGAPRAHGKSGTSRSQDAAAKAEAAGHQPRLQPSKRRK</sequence>
<dbReference type="GO" id="GO:0048788">
    <property type="term" value="C:cytoskeleton of presynaptic active zone"/>
    <property type="evidence" value="ECO:0007669"/>
    <property type="project" value="TreeGrafter"/>
</dbReference>
<dbReference type="GO" id="GO:0030424">
    <property type="term" value="C:axon"/>
    <property type="evidence" value="ECO:0007669"/>
    <property type="project" value="TreeGrafter"/>
</dbReference>
<dbReference type="GO" id="GO:0098882">
    <property type="term" value="F:structural constituent of presynaptic active zone"/>
    <property type="evidence" value="ECO:0007669"/>
    <property type="project" value="TreeGrafter"/>
</dbReference>
<dbReference type="OrthoDB" id="67700at2759"/>
<evidence type="ECO:0000313" key="4">
    <source>
        <dbReference type="Proteomes" id="UP000316079"/>
    </source>
</evidence>
<dbReference type="GO" id="GO:0098982">
    <property type="term" value="C:GABA-ergic synapse"/>
    <property type="evidence" value="ECO:0007669"/>
    <property type="project" value="TreeGrafter"/>
</dbReference>
<evidence type="ECO:0000313" key="3">
    <source>
        <dbReference type="EMBL" id="TRY94379.1"/>
    </source>
</evidence>
<accession>A0A553QWN2</accession>
<dbReference type="InterPro" id="IPR052098">
    <property type="entry name" value="Presynaptic_Scaffold_Bsn/Pclo"/>
</dbReference>
<dbReference type="InterPro" id="IPR035892">
    <property type="entry name" value="C2_domain_sf"/>
</dbReference>